<proteinExistence type="predicted"/>
<gene>
    <name evidence="1" type="ORF">RPERSI_LOCUS22061</name>
</gene>
<accession>A0ACA9RR90</accession>
<dbReference type="EMBL" id="CAJVQC010065957">
    <property type="protein sequence ID" value="CAG8805982.1"/>
    <property type="molecule type" value="Genomic_DNA"/>
</dbReference>
<comment type="caution">
    <text evidence="1">The sequence shown here is derived from an EMBL/GenBank/DDBJ whole genome shotgun (WGS) entry which is preliminary data.</text>
</comment>
<protein>
    <submittedName>
        <fullName evidence="1">28448_t:CDS:1</fullName>
    </submittedName>
</protein>
<reference evidence="1" key="1">
    <citation type="submission" date="2021-06" db="EMBL/GenBank/DDBJ databases">
        <authorList>
            <person name="Kallberg Y."/>
            <person name="Tangrot J."/>
            <person name="Rosling A."/>
        </authorList>
    </citation>
    <scope>NUCLEOTIDE SEQUENCE</scope>
    <source>
        <strain evidence="1">MA461A</strain>
    </source>
</reference>
<feature type="non-terminal residue" evidence="1">
    <location>
        <position position="60"/>
    </location>
</feature>
<evidence type="ECO:0000313" key="1">
    <source>
        <dbReference type="EMBL" id="CAG8805982.1"/>
    </source>
</evidence>
<keyword evidence="2" id="KW-1185">Reference proteome</keyword>
<organism evidence="1 2">
    <name type="scientific">Racocetra persica</name>
    <dbReference type="NCBI Taxonomy" id="160502"/>
    <lineage>
        <taxon>Eukaryota</taxon>
        <taxon>Fungi</taxon>
        <taxon>Fungi incertae sedis</taxon>
        <taxon>Mucoromycota</taxon>
        <taxon>Glomeromycotina</taxon>
        <taxon>Glomeromycetes</taxon>
        <taxon>Diversisporales</taxon>
        <taxon>Gigasporaceae</taxon>
        <taxon>Racocetra</taxon>
    </lineage>
</organism>
<evidence type="ECO:0000313" key="2">
    <source>
        <dbReference type="Proteomes" id="UP000789920"/>
    </source>
</evidence>
<dbReference type="Proteomes" id="UP000789920">
    <property type="component" value="Unassembled WGS sequence"/>
</dbReference>
<name>A0ACA9RR90_9GLOM</name>
<sequence>SVAKSVASSSLESYIHQKDANSHNKDKLKLPEKRDIIFENGDKDQYIVQLDDIIGYTDKQ</sequence>
<feature type="non-terminal residue" evidence="1">
    <location>
        <position position="1"/>
    </location>
</feature>